<dbReference type="EMBL" id="JAEHOH010000005">
    <property type="protein sequence ID" value="MBK0418175.1"/>
    <property type="molecule type" value="Genomic_DNA"/>
</dbReference>
<accession>A0A934UTW6</accession>
<reference evidence="1" key="1">
    <citation type="submission" date="2020-12" db="EMBL/GenBank/DDBJ databases">
        <title>Leucobacter sp. CAS1, isolated from Chromium sludge.</title>
        <authorList>
            <person name="Xu Z."/>
        </authorList>
    </citation>
    <scope>NUCLEOTIDE SEQUENCE</scope>
    <source>
        <strain evidence="1">CSA1</strain>
    </source>
</reference>
<dbReference type="Proteomes" id="UP000608530">
    <property type="component" value="Unassembled WGS sequence"/>
</dbReference>
<evidence type="ECO:0000313" key="1">
    <source>
        <dbReference type="EMBL" id="MBK0418175.1"/>
    </source>
</evidence>
<proteinExistence type="predicted"/>
<comment type="caution">
    <text evidence="1">The sequence shown here is derived from an EMBL/GenBank/DDBJ whole genome shotgun (WGS) entry which is preliminary data.</text>
</comment>
<organism evidence="1 2">
    <name type="scientific">Leucobacter chromiisoli</name>
    <dbReference type="NCBI Taxonomy" id="2796471"/>
    <lineage>
        <taxon>Bacteria</taxon>
        <taxon>Bacillati</taxon>
        <taxon>Actinomycetota</taxon>
        <taxon>Actinomycetes</taxon>
        <taxon>Micrococcales</taxon>
        <taxon>Microbacteriaceae</taxon>
        <taxon>Leucobacter</taxon>
    </lineage>
</organism>
<evidence type="ECO:0000313" key="2">
    <source>
        <dbReference type="Proteomes" id="UP000608530"/>
    </source>
</evidence>
<sequence length="192" mass="20836">MDDSLLPPPHRGPPPPRLDLWPAALRSAETLRGSLVRCGPGHRSIGWPETPRVRATALAPWLDRGYVAAYLTAAWVWGAARSPGSPLQFSTPAGVRRPDRCAANERVRQLSHTPADVTRFGAFGVMTPVRTVSDLLRLPGRFPIEHAVACRLLFRNIPGGAAAVSELLRSGPARHRRIALERLGRISTTVAA</sequence>
<evidence type="ECO:0008006" key="3">
    <source>
        <dbReference type="Google" id="ProtNLM"/>
    </source>
</evidence>
<dbReference type="RefSeq" id="WP_200114099.1">
    <property type="nucleotide sequence ID" value="NZ_JAEHOH010000005.1"/>
</dbReference>
<dbReference type="AlphaFoldDB" id="A0A934UTW6"/>
<name>A0A934UTW6_9MICO</name>
<keyword evidence="2" id="KW-1185">Reference proteome</keyword>
<gene>
    <name evidence="1" type="ORF">JD276_03920</name>
</gene>
<protein>
    <recommendedName>
        <fullName evidence="3">AbiEi antitoxin C-terminal domain-containing protein</fullName>
    </recommendedName>
</protein>